<proteinExistence type="inferred from homology"/>
<evidence type="ECO:0000313" key="4">
    <source>
        <dbReference type="EMBL" id="PLW70346.1"/>
    </source>
</evidence>
<dbReference type="CDD" id="cd11740">
    <property type="entry name" value="YajQ_like"/>
    <property type="match status" value="1"/>
</dbReference>
<name>A0A2N5X779_9GAMM</name>
<organism evidence="4 5">
    <name type="scientific">Pseudohalioglobus lutimaris</name>
    <dbReference type="NCBI Taxonomy" id="1737061"/>
    <lineage>
        <taxon>Bacteria</taxon>
        <taxon>Pseudomonadati</taxon>
        <taxon>Pseudomonadota</taxon>
        <taxon>Gammaproteobacteria</taxon>
        <taxon>Cellvibrionales</taxon>
        <taxon>Halieaceae</taxon>
        <taxon>Pseudohalioglobus</taxon>
    </lineage>
</organism>
<evidence type="ECO:0000313" key="5">
    <source>
        <dbReference type="Proteomes" id="UP000235005"/>
    </source>
</evidence>
<keyword evidence="5" id="KW-1185">Reference proteome</keyword>
<comment type="similarity">
    <text evidence="2 3">Belongs to the YajQ family.</text>
</comment>
<dbReference type="GO" id="GO:0000166">
    <property type="term" value="F:nucleotide binding"/>
    <property type="evidence" value="ECO:0007669"/>
    <property type="project" value="UniProtKB-UniRule"/>
</dbReference>
<dbReference type="PANTHER" id="PTHR30476">
    <property type="entry name" value="UPF0234 PROTEIN YAJQ"/>
    <property type="match status" value="1"/>
</dbReference>
<evidence type="ECO:0000256" key="3">
    <source>
        <dbReference type="HAMAP-Rule" id="MF_00632"/>
    </source>
</evidence>
<dbReference type="OrthoDB" id="9801447at2"/>
<gene>
    <name evidence="4" type="ORF">C0039_03840</name>
</gene>
<protein>
    <recommendedName>
        <fullName evidence="3">Nucleotide-binding protein C0039_03840</fullName>
    </recommendedName>
</protein>
<dbReference type="Proteomes" id="UP000235005">
    <property type="component" value="Unassembled WGS sequence"/>
</dbReference>
<dbReference type="Gene3D" id="3.30.70.860">
    <property type="match status" value="1"/>
</dbReference>
<evidence type="ECO:0000256" key="2">
    <source>
        <dbReference type="ARBA" id="ARBA00093450"/>
    </source>
</evidence>
<keyword evidence="1 3" id="KW-0547">Nucleotide-binding</keyword>
<dbReference type="InterPro" id="IPR036183">
    <property type="entry name" value="YajQ-like_sf"/>
</dbReference>
<evidence type="ECO:0000256" key="1">
    <source>
        <dbReference type="ARBA" id="ARBA00022741"/>
    </source>
</evidence>
<dbReference type="EMBL" id="PKUS01000002">
    <property type="protein sequence ID" value="PLW70346.1"/>
    <property type="molecule type" value="Genomic_DNA"/>
</dbReference>
<comment type="function">
    <text evidence="3">Nucleotide-binding protein.</text>
</comment>
<dbReference type="GO" id="GO:0005829">
    <property type="term" value="C:cytosol"/>
    <property type="evidence" value="ECO:0007669"/>
    <property type="project" value="TreeGrafter"/>
</dbReference>
<dbReference type="RefSeq" id="WP_101517278.1">
    <property type="nucleotide sequence ID" value="NZ_PKUS01000002.1"/>
</dbReference>
<dbReference type="Pfam" id="PF04461">
    <property type="entry name" value="YajQ"/>
    <property type="match status" value="1"/>
</dbReference>
<dbReference type="PANTHER" id="PTHR30476:SF0">
    <property type="entry name" value="UPF0234 PROTEIN YAJQ"/>
    <property type="match status" value="1"/>
</dbReference>
<sequence length="160" mass="17822">MPSFDVVSEVDLHQLTNAVDQAGRIVANRFDFKGVEASFTREEHNVLITAEAEFQVTQMEDMLRSALIKCDIDPAAMDCSEPVTSGKQVKETVVLRHGLDSDQCRSIVKAIKGSKLKVQAQVQGEQVRVTGKKRDDLQQVMALLREGDFGAPLQFNNFRD</sequence>
<accession>A0A2N5X779</accession>
<dbReference type="AlphaFoldDB" id="A0A2N5X779"/>
<dbReference type="InterPro" id="IPR035571">
    <property type="entry name" value="UPF0234-like_C"/>
</dbReference>
<comment type="caution">
    <text evidence="4">The sequence shown here is derived from an EMBL/GenBank/DDBJ whole genome shotgun (WGS) entry which is preliminary data.</text>
</comment>
<dbReference type="InterPro" id="IPR007551">
    <property type="entry name" value="YajQ/Smlt4090-like"/>
</dbReference>
<dbReference type="HAMAP" id="MF_00632">
    <property type="entry name" value="UPF0234"/>
    <property type="match status" value="1"/>
</dbReference>
<dbReference type="NCBIfam" id="NF003819">
    <property type="entry name" value="PRK05412.1"/>
    <property type="match status" value="1"/>
</dbReference>
<reference evidence="4 5" key="1">
    <citation type="submission" date="2018-01" db="EMBL/GenBank/DDBJ databases">
        <title>The draft genome sequence of Halioglobus lutimaris HF004.</title>
        <authorList>
            <person name="Du Z.-J."/>
            <person name="Shi M.-J."/>
        </authorList>
    </citation>
    <scope>NUCLEOTIDE SEQUENCE [LARGE SCALE GENOMIC DNA]</scope>
    <source>
        <strain evidence="4 5">HF004</strain>
    </source>
</reference>
<dbReference type="InterPro" id="IPR035570">
    <property type="entry name" value="UPF0234_N"/>
</dbReference>
<dbReference type="Gene3D" id="3.30.70.990">
    <property type="entry name" value="YajQ-like, domain 2"/>
    <property type="match status" value="1"/>
</dbReference>
<dbReference type="SUPFAM" id="SSF89963">
    <property type="entry name" value="YajQ-like"/>
    <property type="match status" value="2"/>
</dbReference>